<dbReference type="PANTHER" id="PTHR11106">
    <property type="entry name" value="GANGLIOSIDE INDUCED DIFFERENTIATION ASSOCIATED PROTEIN 2-RELATED"/>
    <property type="match status" value="1"/>
</dbReference>
<evidence type="ECO:0000259" key="1">
    <source>
        <dbReference type="PROSITE" id="PS51154"/>
    </source>
</evidence>
<evidence type="ECO:0000313" key="3">
    <source>
        <dbReference type="Proteomes" id="UP000051931"/>
    </source>
</evidence>
<accession>A0A0R1S2R7</accession>
<gene>
    <name evidence="2" type="ORF">FC23_GL000441</name>
</gene>
<dbReference type="PATRIC" id="fig|1122152.4.peg.448"/>
<evidence type="ECO:0000313" key="2">
    <source>
        <dbReference type="EMBL" id="KRL61892.1"/>
    </source>
</evidence>
<comment type="caution">
    <text evidence="2">The sequence shown here is derived from an EMBL/GenBank/DDBJ whole genome shotgun (WGS) entry which is preliminary data.</text>
</comment>
<feature type="domain" description="Macro" evidence="1">
    <location>
        <begin position="1"/>
        <end position="171"/>
    </location>
</feature>
<dbReference type="Pfam" id="PF01661">
    <property type="entry name" value="Macro"/>
    <property type="match status" value="1"/>
</dbReference>
<dbReference type="SMART" id="SM00506">
    <property type="entry name" value="A1pp"/>
    <property type="match status" value="1"/>
</dbReference>
<dbReference type="SUPFAM" id="SSF52949">
    <property type="entry name" value="Macro domain-like"/>
    <property type="match status" value="1"/>
</dbReference>
<keyword evidence="3" id="KW-1185">Reference proteome</keyword>
<dbReference type="Proteomes" id="UP000051931">
    <property type="component" value="Unassembled WGS sequence"/>
</dbReference>
<dbReference type="AlphaFoldDB" id="A0A0R1S2R7"/>
<reference evidence="2 3" key="1">
    <citation type="journal article" date="2015" name="Genome Announc.">
        <title>Expanding the biotechnology potential of lactobacilli through comparative genomics of 213 strains and associated genera.</title>
        <authorList>
            <person name="Sun Z."/>
            <person name="Harris H.M."/>
            <person name="McCann A."/>
            <person name="Guo C."/>
            <person name="Argimon S."/>
            <person name="Zhang W."/>
            <person name="Yang X."/>
            <person name="Jeffery I.B."/>
            <person name="Cooney J.C."/>
            <person name="Kagawa T.F."/>
            <person name="Liu W."/>
            <person name="Song Y."/>
            <person name="Salvetti E."/>
            <person name="Wrobel A."/>
            <person name="Rasinkangas P."/>
            <person name="Parkhill J."/>
            <person name="Rea M.C."/>
            <person name="O'Sullivan O."/>
            <person name="Ritari J."/>
            <person name="Douillard F.P."/>
            <person name="Paul Ross R."/>
            <person name="Yang R."/>
            <person name="Briner A.E."/>
            <person name="Felis G.E."/>
            <person name="de Vos W.M."/>
            <person name="Barrangou R."/>
            <person name="Klaenhammer T.R."/>
            <person name="Caufield P.W."/>
            <person name="Cui Y."/>
            <person name="Zhang H."/>
            <person name="O'Toole P.W."/>
        </authorList>
    </citation>
    <scope>NUCLEOTIDE SEQUENCE [LARGE SCALE GENOMIC DNA]</scope>
    <source>
        <strain evidence="2 3">DSM 15354</strain>
    </source>
</reference>
<organism evidence="2 3">
    <name type="scientific">Lactobacillus psittaci DSM 15354</name>
    <dbReference type="NCBI Taxonomy" id="1122152"/>
    <lineage>
        <taxon>Bacteria</taxon>
        <taxon>Bacillati</taxon>
        <taxon>Bacillota</taxon>
        <taxon>Bacilli</taxon>
        <taxon>Lactobacillales</taxon>
        <taxon>Lactobacillaceae</taxon>
        <taxon>Lactobacillus</taxon>
    </lineage>
</organism>
<sequence length="171" mass="18556">MDEFKLNKQIYLIQASVVTYPADVIVNAANSALAGGGGVDGAIHQAAGPQLAQACQKLGGCKTGMAKITPSFNLKTCKAIIHAVGPVYRLSSNPEHELASTYLQSLKLADEHGFKSIAFCSISTGVYGFPIKKAAEIALTVCQKWIKTHPNMKIIFCCYRQKEYQAYRELV</sequence>
<dbReference type="CDD" id="cd02908">
    <property type="entry name" value="Macro_OAADPr_deacetylase"/>
    <property type="match status" value="1"/>
</dbReference>
<protein>
    <submittedName>
        <fullName evidence="2">ADP-ribose binding protein</fullName>
    </submittedName>
</protein>
<dbReference type="PROSITE" id="PS51154">
    <property type="entry name" value="MACRO"/>
    <property type="match status" value="1"/>
</dbReference>
<dbReference type="eggNOG" id="COG2110">
    <property type="taxonomic scope" value="Bacteria"/>
</dbReference>
<proteinExistence type="predicted"/>
<dbReference type="OrthoDB" id="6194521at2"/>
<dbReference type="Gene3D" id="3.40.220.10">
    <property type="entry name" value="Leucine Aminopeptidase, subunit E, domain 1"/>
    <property type="match status" value="1"/>
</dbReference>
<name>A0A0R1S2R7_9LACO</name>
<dbReference type="STRING" id="1122152.GCA_000425905_01272"/>
<dbReference type="InterPro" id="IPR043472">
    <property type="entry name" value="Macro_dom-like"/>
</dbReference>
<dbReference type="EMBL" id="AZFB01000016">
    <property type="protein sequence ID" value="KRL61892.1"/>
    <property type="molecule type" value="Genomic_DNA"/>
</dbReference>
<dbReference type="RefSeq" id="WP_027825221.1">
    <property type="nucleotide sequence ID" value="NZ_AUEI01000011.1"/>
</dbReference>
<dbReference type="InterPro" id="IPR002589">
    <property type="entry name" value="Macro_dom"/>
</dbReference>
<dbReference type="PANTHER" id="PTHR11106:SF27">
    <property type="entry name" value="MACRO DOMAIN-CONTAINING PROTEIN"/>
    <property type="match status" value="1"/>
</dbReference>